<accession>A0A370XAN5</accession>
<feature type="transmembrane region" description="Helical" evidence="1">
    <location>
        <begin position="81"/>
        <end position="103"/>
    </location>
</feature>
<evidence type="ECO:0000313" key="3">
    <source>
        <dbReference type="Proteomes" id="UP000255334"/>
    </source>
</evidence>
<keyword evidence="3" id="KW-1185">Reference proteome</keyword>
<evidence type="ECO:0000313" key="2">
    <source>
        <dbReference type="EMBL" id="RDS85483.1"/>
    </source>
</evidence>
<evidence type="ECO:0000256" key="1">
    <source>
        <dbReference type="SAM" id="Phobius"/>
    </source>
</evidence>
<comment type="caution">
    <text evidence="2">The sequence shown here is derived from an EMBL/GenBank/DDBJ whole genome shotgun (WGS) entry which is preliminary data.</text>
</comment>
<dbReference type="RefSeq" id="WP_115477521.1">
    <property type="nucleotide sequence ID" value="NZ_QRBF01000002.1"/>
</dbReference>
<organism evidence="2 3">
    <name type="scientific">Dyella psychrodurans</name>
    <dbReference type="NCBI Taxonomy" id="1927960"/>
    <lineage>
        <taxon>Bacteria</taxon>
        <taxon>Pseudomonadati</taxon>
        <taxon>Pseudomonadota</taxon>
        <taxon>Gammaproteobacteria</taxon>
        <taxon>Lysobacterales</taxon>
        <taxon>Rhodanobacteraceae</taxon>
        <taxon>Dyella</taxon>
    </lineage>
</organism>
<name>A0A370XAN5_9GAMM</name>
<sequence>MNHEPKLPRDEVDEREWALQEQAFHAERLGFAPTDNTTVLRYRAVARVLRQPMDENLPAGFAQRVAIQARRRAVVDMRFELYMSWTLLGVLIAMLATLAALHGLAWLQLVESILPVHALMNPWLLALAVFVALPVALPHALNRLISSR</sequence>
<feature type="transmembrane region" description="Helical" evidence="1">
    <location>
        <begin position="123"/>
        <end position="141"/>
    </location>
</feature>
<dbReference type="Proteomes" id="UP000255334">
    <property type="component" value="Unassembled WGS sequence"/>
</dbReference>
<keyword evidence="1" id="KW-0812">Transmembrane</keyword>
<keyword evidence="1" id="KW-0472">Membrane</keyword>
<dbReference type="OrthoDB" id="5959591at2"/>
<proteinExistence type="predicted"/>
<gene>
    <name evidence="2" type="ORF">DWU99_08205</name>
</gene>
<dbReference type="AlphaFoldDB" id="A0A370XAN5"/>
<dbReference type="EMBL" id="QRBF01000002">
    <property type="protein sequence ID" value="RDS85483.1"/>
    <property type="molecule type" value="Genomic_DNA"/>
</dbReference>
<keyword evidence="1" id="KW-1133">Transmembrane helix</keyword>
<protein>
    <submittedName>
        <fullName evidence="2">Uncharacterized protein</fullName>
    </submittedName>
</protein>
<reference evidence="2 3" key="1">
    <citation type="submission" date="2018-07" db="EMBL/GenBank/DDBJ databases">
        <title>Dyella monticola sp. nov. and Dyella psychrodurans sp. nov. isolated from monsoon evergreen broad-leaved forest soil of Dinghu Mountain, China.</title>
        <authorList>
            <person name="Gao Z."/>
            <person name="Qiu L."/>
        </authorList>
    </citation>
    <scope>NUCLEOTIDE SEQUENCE [LARGE SCALE GENOMIC DNA]</scope>
    <source>
        <strain evidence="2 3">4MSK11</strain>
    </source>
</reference>